<proteinExistence type="predicted"/>
<reference evidence="1" key="1">
    <citation type="submission" date="2021-03" db="EMBL/GenBank/DDBJ databases">
        <title>Draft genome sequence of rust myrtle Austropuccinia psidii MF-1, a brazilian biotype.</title>
        <authorList>
            <person name="Quecine M.C."/>
            <person name="Pachon D.M.R."/>
            <person name="Bonatelli M.L."/>
            <person name="Correr F.H."/>
            <person name="Franceschini L.M."/>
            <person name="Leite T.F."/>
            <person name="Margarido G.R.A."/>
            <person name="Almeida C.A."/>
            <person name="Ferrarezi J.A."/>
            <person name="Labate C.A."/>
        </authorList>
    </citation>
    <scope>NUCLEOTIDE SEQUENCE</scope>
    <source>
        <strain evidence="1">MF-1</strain>
    </source>
</reference>
<evidence type="ECO:0000313" key="2">
    <source>
        <dbReference type="Proteomes" id="UP000765509"/>
    </source>
</evidence>
<dbReference type="Proteomes" id="UP000765509">
    <property type="component" value="Unassembled WGS sequence"/>
</dbReference>
<name>A0A9Q3HZ56_9BASI</name>
<sequence>MITINNNLTPLVNELYELNKGLTILTPKYAHGQKVVVTLVTLVGNIVAVHKAAGFKLHSPTKFCSWCEINASDWHKLKLGCPCKGRNVLEAAHHWKDIKSAFSPEKVAMQTGVCWSDLNCLPYWDPV</sequence>
<dbReference type="EMBL" id="AVOT02028869">
    <property type="protein sequence ID" value="MBW0521502.1"/>
    <property type="molecule type" value="Genomic_DNA"/>
</dbReference>
<comment type="caution">
    <text evidence="1">The sequence shown here is derived from an EMBL/GenBank/DDBJ whole genome shotgun (WGS) entry which is preliminary data.</text>
</comment>
<organism evidence="1 2">
    <name type="scientific">Austropuccinia psidii MF-1</name>
    <dbReference type="NCBI Taxonomy" id="1389203"/>
    <lineage>
        <taxon>Eukaryota</taxon>
        <taxon>Fungi</taxon>
        <taxon>Dikarya</taxon>
        <taxon>Basidiomycota</taxon>
        <taxon>Pucciniomycotina</taxon>
        <taxon>Pucciniomycetes</taxon>
        <taxon>Pucciniales</taxon>
        <taxon>Sphaerophragmiaceae</taxon>
        <taxon>Austropuccinia</taxon>
    </lineage>
</organism>
<evidence type="ECO:0000313" key="1">
    <source>
        <dbReference type="EMBL" id="MBW0521502.1"/>
    </source>
</evidence>
<protein>
    <submittedName>
        <fullName evidence="1">Uncharacterized protein</fullName>
    </submittedName>
</protein>
<keyword evidence="2" id="KW-1185">Reference proteome</keyword>
<dbReference type="AlphaFoldDB" id="A0A9Q3HZ56"/>
<gene>
    <name evidence="1" type="ORF">O181_061217</name>
</gene>
<accession>A0A9Q3HZ56</accession>